<dbReference type="EMBL" id="JBHSRS010000081">
    <property type="protein sequence ID" value="MFC6283041.1"/>
    <property type="molecule type" value="Genomic_DNA"/>
</dbReference>
<dbReference type="RefSeq" id="WP_371436442.1">
    <property type="nucleotide sequence ID" value="NZ_JBHSRS010000081.1"/>
</dbReference>
<feature type="signal peptide" evidence="2">
    <location>
        <begin position="1"/>
        <end position="29"/>
    </location>
</feature>
<feature type="chain" id="PRO_5046360783" evidence="2">
    <location>
        <begin position="30"/>
        <end position="328"/>
    </location>
</feature>
<name>A0ABW1U2U4_9BURK</name>
<sequence length="328" mass="34776">MKMFQALKGRLFGAAMAGVCVSVAAPALAQDAYPNKPIRLLLGFAPGGGSDMVARLIAKPLGERLGQSVVVDNKPGAGGNIAADLAAKAVPDGYTLVLLPSGHASNAAMKKTLPFNPVNDFGWIGTITTYPLSLSVAPNSQFKTFQEFIQRTKSEPGRYTYTSVGVGTAMHLVGEWLMSESGGSATHVPFKGGTGPLTELLAGRVDVMIDTMTSTAPLLKEQRLRALAVTSPKGESNLPGVPSVADFYPKVVFESWLGIAAPAGTPPAIVARLNRELKAVVDQPEIRQKLIGWGGSPKVGTPAEFRARVDNDIQNMRRIVAERRIETE</sequence>
<dbReference type="PANTHER" id="PTHR42928">
    <property type="entry name" value="TRICARBOXYLATE-BINDING PROTEIN"/>
    <property type="match status" value="1"/>
</dbReference>
<dbReference type="InterPro" id="IPR005064">
    <property type="entry name" value="BUG"/>
</dbReference>
<dbReference type="SUPFAM" id="SSF53850">
    <property type="entry name" value="Periplasmic binding protein-like II"/>
    <property type="match status" value="1"/>
</dbReference>
<dbReference type="PANTHER" id="PTHR42928:SF5">
    <property type="entry name" value="BLR1237 PROTEIN"/>
    <property type="match status" value="1"/>
</dbReference>
<evidence type="ECO:0000313" key="4">
    <source>
        <dbReference type="Proteomes" id="UP001596270"/>
    </source>
</evidence>
<evidence type="ECO:0000313" key="3">
    <source>
        <dbReference type="EMBL" id="MFC6283041.1"/>
    </source>
</evidence>
<protein>
    <submittedName>
        <fullName evidence="3">Bug family tripartite tricarboxylate transporter substrate binding protein</fullName>
    </submittedName>
</protein>
<keyword evidence="2" id="KW-0732">Signal</keyword>
<proteinExistence type="inferred from homology"/>
<organism evidence="3 4">
    <name type="scientific">Polaromonas aquatica</name>
    <dbReference type="NCBI Taxonomy" id="332657"/>
    <lineage>
        <taxon>Bacteria</taxon>
        <taxon>Pseudomonadati</taxon>
        <taxon>Pseudomonadota</taxon>
        <taxon>Betaproteobacteria</taxon>
        <taxon>Burkholderiales</taxon>
        <taxon>Comamonadaceae</taxon>
        <taxon>Polaromonas</taxon>
    </lineage>
</organism>
<reference evidence="4" key="1">
    <citation type="journal article" date="2019" name="Int. J. Syst. Evol. Microbiol.">
        <title>The Global Catalogue of Microorganisms (GCM) 10K type strain sequencing project: providing services to taxonomists for standard genome sequencing and annotation.</title>
        <authorList>
            <consortium name="The Broad Institute Genomics Platform"/>
            <consortium name="The Broad Institute Genome Sequencing Center for Infectious Disease"/>
            <person name="Wu L."/>
            <person name="Ma J."/>
        </authorList>
    </citation>
    <scope>NUCLEOTIDE SEQUENCE [LARGE SCALE GENOMIC DNA]</scope>
    <source>
        <strain evidence="4">CCUG 39402</strain>
    </source>
</reference>
<evidence type="ECO:0000256" key="2">
    <source>
        <dbReference type="SAM" id="SignalP"/>
    </source>
</evidence>
<gene>
    <name evidence="3" type="ORF">ACFQND_17600</name>
</gene>
<dbReference type="Gene3D" id="3.40.190.10">
    <property type="entry name" value="Periplasmic binding protein-like II"/>
    <property type="match status" value="1"/>
</dbReference>
<dbReference type="PIRSF" id="PIRSF017082">
    <property type="entry name" value="YflP"/>
    <property type="match status" value="1"/>
</dbReference>
<dbReference type="CDD" id="cd13578">
    <property type="entry name" value="PBP2_Bug27"/>
    <property type="match status" value="1"/>
</dbReference>
<dbReference type="Proteomes" id="UP001596270">
    <property type="component" value="Unassembled WGS sequence"/>
</dbReference>
<comment type="similarity">
    <text evidence="1">Belongs to the UPF0065 (bug) family.</text>
</comment>
<dbReference type="Gene3D" id="3.40.190.150">
    <property type="entry name" value="Bordetella uptake gene, domain 1"/>
    <property type="match status" value="1"/>
</dbReference>
<dbReference type="InterPro" id="IPR042100">
    <property type="entry name" value="Bug_dom1"/>
</dbReference>
<dbReference type="Pfam" id="PF03401">
    <property type="entry name" value="TctC"/>
    <property type="match status" value="1"/>
</dbReference>
<comment type="caution">
    <text evidence="3">The sequence shown here is derived from an EMBL/GenBank/DDBJ whole genome shotgun (WGS) entry which is preliminary data.</text>
</comment>
<accession>A0ABW1U2U4</accession>
<keyword evidence="4" id="KW-1185">Reference proteome</keyword>
<evidence type="ECO:0000256" key="1">
    <source>
        <dbReference type="ARBA" id="ARBA00006987"/>
    </source>
</evidence>